<proteinExistence type="predicted"/>
<sequence length="106" mass="11601" precursor="true">MTRLILATLLLGFTGCQQARSFLHMNSDSPSPFLGFELSVDARDVHDSNAVQLRHADDTPMNSATTIKAVRSNTREEKYALPLMDLASHPVEAAEIDDIMSRIAGS</sequence>
<dbReference type="EMBL" id="CP017641">
    <property type="protein sequence ID" value="APZ93891.1"/>
    <property type="molecule type" value="Genomic_DNA"/>
</dbReference>
<evidence type="ECO:0008006" key="4">
    <source>
        <dbReference type="Google" id="ProtNLM"/>
    </source>
</evidence>
<dbReference type="PROSITE" id="PS51257">
    <property type="entry name" value="PROKAR_LIPOPROTEIN"/>
    <property type="match status" value="1"/>
</dbReference>
<dbReference type="RefSeq" id="WP_077025283.1">
    <property type="nucleotide sequence ID" value="NZ_CP017641.1"/>
</dbReference>
<protein>
    <recommendedName>
        <fullName evidence="4">Lipoprotein</fullName>
    </recommendedName>
</protein>
<name>A0A1P8WIL8_9PLAN</name>
<dbReference type="Proteomes" id="UP000187735">
    <property type="component" value="Chromosome"/>
</dbReference>
<keyword evidence="3" id="KW-1185">Reference proteome</keyword>
<feature type="signal peptide" evidence="1">
    <location>
        <begin position="1"/>
        <end position="19"/>
    </location>
</feature>
<reference evidence="2 3" key="1">
    <citation type="journal article" date="2016" name="Front. Microbiol.">
        <title>Fuerstia marisgermanicae gen. nov., sp. nov., an Unusual Member of the Phylum Planctomycetes from the German Wadden Sea.</title>
        <authorList>
            <person name="Kohn T."/>
            <person name="Heuer A."/>
            <person name="Jogler M."/>
            <person name="Vollmers J."/>
            <person name="Boedeker C."/>
            <person name="Bunk B."/>
            <person name="Rast P."/>
            <person name="Borchert D."/>
            <person name="Glockner I."/>
            <person name="Freese H.M."/>
            <person name="Klenk H.P."/>
            <person name="Overmann J."/>
            <person name="Kaster A.K."/>
            <person name="Rohde M."/>
            <person name="Wiegand S."/>
            <person name="Jogler C."/>
        </authorList>
    </citation>
    <scope>NUCLEOTIDE SEQUENCE [LARGE SCALE GENOMIC DNA]</scope>
    <source>
        <strain evidence="2 3">NH11</strain>
    </source>
</reference>
<evidence type="ECO:0000313" key="3">
    <source>
        <dbReference type="Proteomes" id="UP000187735"/>
    </source>
</evidence>
<evidence type="ECO:0000313" key="2">
    <source>
        <dbReference type="EMBL" id="APZ93891.1"/>
    </source>
</evidence>
<accession>A0A1P8WIL8</accession>
<organism evidence="2 3">
    <name type="scientific">Fuerstiella marisgermanici</name>
    <dbReference type="NCBI Taxonomy" id="1891926"/>
    <lineage>
        <taxon>Bacteria</taxon>
        <taxon>Pseudomonadati</taxon>
        <taxon>Planctomycetota</taxon>
        <taxon>Planctomycetia</taxon>
        <taxon>Planctomycetales</taxon>
        <taxon>Planctomycetaceae</taxon>
        <taxon>Fuerstiella</taxon>
    </lineage>
</organism>
<keyword evidence="1" id="KW-0732">Signal</keyword>
<dbReference type="KEGG" id="fmr:Fuma_03509"/>
<gene>
    <name evidence="2" type="ORF">Fuma_03509</name>
</gene>
<evidence type="ECO:0000256" key="1">
    <source>
        <dbReference type="SAM" id="SignalP"/>
    </source>
</evidence>
<dbReference type="AlphaFoldDB" id="A0A1P8WIL8"/>
<feature type="chain" id="PRO_5012772084" description="Lipoprotein" evidence="1">
    <location>
        <begin position="20"/>
        <end position="106"/>
    </location>
</feature>